<evidence type="ECO:0000256" key="1">
    <source>
        <dbReference type="ARBA" id="ARBA00004651"/>
    </source>
</evidence>
<evidence type="ECO:0000313" key="8">
    <source>
        <dbReference type="EMBL" id="KGD80154.1"/>
    </source>
</evidence>
<feature type="transmembrane region" description="Helical" evidence="6">
    <location>
        <begin position="273"/>
        <end position="294"/>
    </location>
</feature>
<evidence type="ECO:0000256" key="2">
    <source>
        <dbReference type="ARBA" id="ARBA00022475"/>
    </source>
</evidence>
<keyword evidence="5 6" id="KW-0472">Membrane</keyword>
<dbReference type="Pfam" id="PF02706">
    <property type="entry name" value="Wzz"/>
    <property type="match status" value="1"/>
</dbReference>
<feature type="domain" description="Polysaccharide chain length determinant N-terminal" evidence="7">
    <location>
        <begin position="9"/>
        <end position="76"/>
    </location>
</feature>
<dbReference type="eggNOG" id="COG3765">
    <property type="taxonomic scope" value="Bacteria"/>
</dbReference>
<keyword evidence="3 6" id="KW-0812">Transmembrane</keyword>
<reference evidence="8" key="1">
    <citation type="submission" date="2014-12" db="EMBL/GenBank/DDBJ databases">
        <title>The draft genome of the Tatumella morbirosei type strain, LMG23360T isolated from pineapple rot.</title>
        <authorList>
            <person name="Smits T.H."/>
            <person name="Palmer M."/>
            <person name="Venter S.N."/>
            <person name="Duffy B."/>
            <person name="Steenkamp E.T."/>
            <person name="Chan W.Y."/>
            <person name="Coutinho T.A."/>
            <person name="Coetzee M.P."/>
            <person name="De Maayer P."/>
        </authorList>
    </citation>
    <scope>NUCLEOTIDE SEQUENCE [LARGE SCALE GENOMIC DNA]</scope>
    <source>
        <strain evidence="8">LMG 23360</strain>
    </source>
</reference>
<evidence type="ECO:0000256" key="5">
    <source>
        <dbReference type="ARBA" id="ARBA00023136"/>
    </source>
</evidence>
<dbReference type="InterPro" id="IPR050445">
    <property type="entry name" value="Bact_polysacc_biosynth/exp"/>
</dbReference>
<organism evidence="8 9">
    <name type="scientific">Tatumella morbirosei</name>
    <dbReference type="NCBI Taxonomy" id="642227"/>
    <lineage>
        <taxon>Bacteria</taxon>
        <taxon>Pseudomonadati</taxon>
        <taxon>Pseudomonadota</taxon>
        <taxon>Gammaproteobacteria</taxon>
        <taxon>Enterobacterales</taxon>
        <taxon>Erwiniaceae</taxon>
        <taxon>Tatumella</taxon>
    </lineage>
</organism>
<dbReference type="Gene3D" id="3.30.1890.10">
    <property type="entry name" value="FepE-like"/>
    <property type="match status" value="1"/>
</dbReference>
<evidence type="ECO:0000313" key="9">
    <source>
        <dbReference type="Proteomes" id="UP000029577"/>
    </source>
</evidence>
<keyword evidence="9" id="KW-1185">Reference proteome</keyword>
<dbReference type="GO" id="GO:0005886">
    <property type="term" value="C:plasma membrane"/>
    <property type="evidence" value="ECO:0007669"/>
    <property type="project" value="UniProtKB-SubCell"/>
</dbReference>
<dbReference type="InterPro" id="IPR003856">
    <property type="entry name" value="LPS_length_determ_N"/>
</dbReference>
<dbReference type="GO" id="GO:0004713">
    <property type="term" value="F:protein tyrosine kinase activity"/>
    <property type="evidence" value="ECO:0007669"/>
    <property type="project" value="TreeGrafter"/>
</dbReference>
<dbReference type="PANTHER" id="PTHR32309">
    <property type="entry name" value="TYROSINE-PROTEIN KINASE"/>
    <property type="match status" value="1"/>
</dbReference>
<accession>A0A095TUC6</accession>
<comment type="caution">
    <text evidence="8">The sequence shown here is derived from an EMBL/GenBank/DDBJ whole genome shotgun (WGS) entry which is preliminary data.</text>
</comment>
<dbReference type="Proteomes" id="UP000029577">
    <property type="component" value="Unassembled WGS sequence"/>
</dbReference>
<evidence type="ECO:0000256" key="4">
    <source>
        <dbReference type="ARBA" id="ARBA00022989"/>
    </source>
</evidence>
<dbReference type="EMBL" id="JPKR02000005">
    <property type="protein sequence ID" value="KGD80154.1"/>
    <property type="molecule type" value="Genomic_DNA"/>
</dbReference>
<dbReference type="RefSeq" id="WP_038015453.1">
    <property type="nucleotide sequence ID" value="NZ_JPKR02000005.1"/>
</dbReference>
<proteinExistence type="predicted"/>
<dbReference type="STRING" id="642227.HA49_00325"/>
<evidence type="ECO:0000256" key="3">
    <source>
        <dbReference type="ARBA" id="ARBA00022692"/>
    </source>
</evidence>
<comment type="subcellular location">
    <subcellularLocation>
        <location evidence="1">Cell membrane</location>
        <topology evidence="1">Multi-pass membrane protein</topology>
    </subcellularLocation>
</comment>
<evidence type="ECO:0000259" key="7">
    <source>
        <dbReference type="Pfam" id="PF02706"/>
    </source>
</evidence>
<gene>
    <name evidence="8" type="ORF">HA49_00325</name>
</gene>
<protein>
    <recommendedName>
        <fullName evidence="7">Polysaccharide chain length determinant N-terminal domain-containing protein</fullName>
    </recommendedName>
</protein>
<sequence length="296" mass="32857">MVSPSVENELNVPLLVSRLWRGKGWIIGLAAAGLLLAYGYAQWATQVWSATAIVDHPSVSQIAPYYTQRQLLATLEDSNAPPPAASAVTDEAYQEFLLQISSWDSRRDFWLQSQYFRRQLNGHEAQRAVILNRLIGNIRFQAAEPVRGTRDTLILLADNAADSAQLLSQYVQFASQRAIRSLNSNLSEEWRNAWQLHQTELIRQKVAVDALQSQAADSHGASDKGEAALASGYLQNKALLESLKPAPVLSDDIQTWRYLRSPEPPVSPESPRLLLLMALWGMTGVFIGAVIAIARR</sequence>
<evidence type="ECO:0000256" key="6">
    <source>
        <dbReference type="SAM" id="Phobius"/>
    </source>
</evidence>
<dbReference type="SUPFAM" id="SSF160355">
    <property type="entry name" value="Bacterial polysaccharide co-polymerase-like"/>
    <property type="match status" value="1"/>
</dbReference>
<keyword evidence="2" id="KW-1003">Cell membrane</keyword>
<dbReference type="AlphaFoldDB" id="A0A095TUC6"/>
<keyword evidence="4 6" id="KW-1133">Transmembrane helix</keyword>
<name>A0A095TUC6_9GAMM</name>
<dbReference type="PANTHER" id="PTHR32309:SF16">
    <property type="entry name" value="ECA POLYSACCHARIDE CHAIN LENGTH MODULATION PROTEIN"/>
    <property type="match status" value="1"/>
</dbReference>